<protein>
    <submittedName>
        <fullName evidence="1">Uncharacterized protein</fullName>
    </submittedName>
</protein>
<evidence type="ECO:0000313" key="2">
    <source>
        <dbReference type="Proteomes" id="UP000243723"/>
    </source>
</evidence>
<comment type="caution">
    <text evidence="1">The sequence shown here is derived from an EMBL/GenBank/DDBJ whole genome shotgun (WGS) entry which is preliminary data.</text>
</comment>
<reference evidence="1 2" key="1">
    <citation type="submission" date="2017-05" db="EMBL/GenBank/DDBJ databases">
        <title>Draft genome sequence of Elsinoe australis.</title>
        <authorList>
            <person name="Cheng Q."/>
        </authorList>
    </citation>
    <scope>NUCLEOTIDE SEQUENCE [LARGE SCALE GENOMIC DNA]</scope>
    <source>
        <strain evidence="1 2">NL1</strain>
    </source>
</reference>
<sequence>MIKAFLKGTPRDYIYKRENQGVLPKSPDPTGSAPKIGPRLENYILLLCNEQGHRLSIERMREVITMIQQYCDKVQDRGSGIVFEPNKHKDHPRERRYFENFEDVRVAREWADRWMNYLNIVCQRDFPLRDHDTCPKNVTQVGFTVGPDERVKAHAEHKSSSRLMYLVDAAAIVVSKRMHKASQNLGTFKMRYHTLRLIHSEDNADPSEHYDSMMAGSYIIFGGTNSVYGGNNNISAHTKDHIHLYEPNERTLGLDGRFAQNLERISANFDREQLQVKVDRKIAIKFKECKDSWNLIESDKHKSRDGLRESNSTRADMTQAIEEWSRHWFELMLAIEKHGRINEYWGTLIRAVAKLPIYSAETNRLMLRNGDG</sequence>
<keyword evidence="2" id="KW-1185">Reference proteome</keyword>
<organism evidence="1 2">
    <name type="scientific">Elsinoe australis</name>
    <dbReference type="NCBI Taxonomy" id="40998"/>
    <lineage>
        <taxon>Eukaryota</taxon>
        <taxon>Fungi</taxon>
        <taxon>Dikarya</taxon>
        <taxon>Ascomycota</taxon>
        <taxon>Pezizomycotina</taxon>
        <taxon>Dothideomycetes</taxon>
        <taxon>Dothideomycetidae</taxon>
        <taxon>Myriangiales</taxon>
        <taxon>Elsinoaceae</taxon>
        <taxon>Elsinoe</taxon>
    </lineage>
</organism>
<dbReference type="OrthoDB" id="10579070at2759"/>
<accession>A0A2P7YPW0</accession>
<dbReference type="Proteomes" id="UP000243723">
    <property type="component" value="Unassembled WGS sequence"/>
</dbReference>
<evidence type="ECO:0000313" key="1">
    <source>
        <dbReference type="EMBL" id="PSK37993.1"/>
    </source>
</evidence>
<dbReference type="AlphaFoldDB" id="A0A2P7YPW0"/>
<dbReference type="EMBL" id="NHZQ01000404">
    <property type="protein sequence ID" value="PSK37993.1"/>
    <property type="molecule type" value="Genomic_DNA"/>
</dbReference>
<gene>
    <name evidence="1" type="ORF">B9Z65_1184</name>
</gene>
<proteinExistence type="predicted"/>
<name>A0A2P7YPW0_9PEZI</name>